<dbReference type="EMBL" id="CP039381">
    <property type="protein sequence ID" value="QCT07056.1"/>
    <property type="molecule type" value="Genomic_DNA"/>
</dbReference>
<comment type="catalytic activity">
    <reaction evidence="7 8">
        <text>L-homoserine + acetyl-CoA = O-acetyl-L-homoserine + CoA</text>
        <dbReference type="Rhea" id="RHEA:13701"/>
        <dbReference type="ChEBI" id="CHEBI:57287"/>
        <dbReference type="ChEBI" id="CHEBI:57288"/>
        <dbReference type="ChEBI" id="CHEBI:57476"/>
        <dbReference type="ChEBI" id="CHEBI:57716"/>
        <dbReference type="EC" id="2.3.1.31"/>
    </reaction>
</comment>
<evidence type="ECO:0000256" key="5">
    <source>
        <dbReference type="ARBA" id="ARBA00023167"/>
    </source>
</evidence>
<feature type="active site" evidence="8">
    <location>
        <position position="237"/>
    </location>
</feature>
<dbReference type="HAMAP" id="MF_00295">
    <property type="entry name" value="MetA_acyltransf"/>
    <property type="match status" value="1"/>
</dbReference>
<keyword evidence="4 8" id="KW-0808">Transferase</keyword>
<evidence type="ECO:0000313" key="10">
    <source>
        <dbReference type="EMBL" id="QCT07056.1"/>
    </source>
</evidence>
<dbReference type="GO" id="GO:0005737">
    <property type="term" value="C:cytoplasm"/>
    <property type="evidence" value="ECO:0007669"/>
    <property type="project" value="UniProtKB-SubCell"/>
</dbReference>
<keyword evidence="3 8" id="KW-0028">Amino-acid biosynthesis</keyword>
<dbReference type="EC" id="2.3.1.31" evidence="8"/>
<evidence type="ECO:0000256" key="3">
    <source>
        <dbReference type="ARBA" id="ARBA00022605"/>
    </source>
</evidence>
<proteinExistence type="inferred from homology"/>
<dbReference type="KEGG" id="ruj:E5Z56_06610"/>
<dbReference type="GO" id="GO:0008899">
    <property type="term" value="F:homoserine O-succinyltransferase activity"/>
    <property type="evidence" value="ECO:0007669"/>
    <property type="project" value="UniProtKB-UniRule"/>
</dbReference>
<keyword evidence="11" id="KW-1185">Reference proteome</keyword>
<feature type="active site" description="Acyl-thioester intermediate" evidence="8 9">
    <location>
        <position position="142"/>
    </location>
</feature>
<feature type="binding site" evidence="8">
    <location>
        <position position="192"/>
    </location>
    <ligand>
        <name>substrate</name>
    </ligand>
</feature>
<dbReference type="InterPro" id="IPR033752">
    <property type="entry name" value="MetA_family"/>
</dbReference>
<feature type="site" description="Important for acyl-CoA specificity" evidence="8">
    <location>
        <position position="111"/>
    </location>
</feature>
<dbReference type="PIRSF" id="PIRSF000450">
    <property type="entry name" value="H_ser_succinyltr"/>
    <property type="match status" value="1"/>
</dbReference>
<keyword evidence="5 8" id="KW-0486">Methionine biosynthesis</keyword>
<evidence type="ECO:0000256" key="7">
    <source>
        <dbReference type="ARBA" id="ARBA00049043"/>
    </source>
</evidence>
<dbReference type="InterPro" id="IPR029062">
    <property type="entry name" value="Class_I_gatase-like"/>
</dbReference>
<dbReference type="OrthoDB" id="9772423at2"/>
<dbReference type="InterPro" id="IPR005697">
    <property type="entry name" value="HST_MetA"/>
</dbReference>
<dbReference type="UniPathway" id="UPA00051">
    <property type="reaction ID" value="UER00074"/>
</dbReference>
<feature type="binding site" evidence="8">
    <location>
        <position position="163"/>
    </location>
    <ligand>
        <name>substrate</name>
    </ligand>
</feature>
<dbReference type="Proteomes" id="UP000301475">
    <property type="component" value="Chromosome"/>
</dbReference>
<evidence type="ECO:0000256" key="8">
    <source>
        <dbReference type="HAMAP-Rule" id="MF_00295"/>
    </source>
</evidence>
<dbReference type="RefSeq" id="WP_138157119.1">
    <property type="nucleotide sequence ID" value="NZ_CP039381.1"/>
</dbReference>
<evidence type="ECO:0000256" key="9">
    <source>
        <dbReference type="PIRSR" id="PIRSR000450-1"/>
    </source>
</evidence>
<dbReference type="AlphaFoldDB" id="A0A4P8XVF9"/>
<feature type="binding site" evidence="8">
    <location>
        <position position="249"/>
    </location>
    <ligand>
        <name>substrate</name>
    </ligand>
</feature>
<dbReference type="PANTHER" id="PTHR20919">
    <property type="entry name" value="HOMOSERINE O-SUCCINYLTRANSFERASE"/>
    <property type="match status" value="1"/>
</dbReference>
<evidence type="ECO:0000256" key="1">
    <source>
        <dbReference type="ARBA" id="ARBA00004496"/>
    </source>
</evidence>
<feature type="site" description="Important for substrate specificity" evidence="8">
    <location>
        <position position="192"/>
    </location>
</feature>
<dbReference type="GO" id="GO:0019281">
    <property type="term" value="P:L-methionine biosynthetic process from homoserine via O-succinyl-L-homoserine and cystathionine"/>
    <property type="evidence" value="ECO:0007669"/>
    <property type="project" value="InterPro"/>
</dbReference>
<feature type="active site" description="Proton acceptor" evidence="8">
    <location>
        <position position="235"/>
    </location>
</feature>
<evidence type="ECO:0000256" key="6">
    <source>
        <dbReference type="ARBA" id="ARBA00023315"/>
    </source>
</evidence>
<dbReference type="CDD" id="cd03131">
    <property type="entry name" value="GATase1_HTS"/>
    <property type="match status" value="1"/>
</dbReference>
<dbReference type="NCBIfam" id="TIGR01001">
    <property type="entry name" value="metA"/>
    <property type="match status" value="1"/>
</dbReference>
<keyword evidence="6 8" id="KW-0012">Acyltransferase</keyword>
<dbReference type="Pfam" id="PF04204">
    <property type="entry name" value="HTS"/>
    <property type="match status" value="1"/>
</dbReference>
<name>A0A4P8XVF9_9FIRM</name>
<evidence type="ECO:0000313" key="11">
    <source>
        <dbReference type="Proteomes" id="UP000301475"/>
    </source>
</evidence>
<dbReference type="SUPFAM" id="SSF52317">
    <property type="entry name" value="Class I glutamine amidotransferase-like"/>
    <property type="match status" value="1"/>
</dbReference>
<comment type="pathway">
    <text evidence="8">Amino-acid biosynthesis; L-methionine biosynthesis via de novo pathway; O-acetyl-L-homoserine from L-homoserine: step 1/1.</text>
</comment>
<protein>
    <recommendedName>
        <fullName evidence="8">Homoserine O-acetyltransferase</fullName>
        <shortName evidence="8">HAT</shortName>
        <ecNumber evidence="8">2.3.1.31</ecNumber>
    </recommendedName>
    <alternativeName>
        <fullName evidence="8">Homoserine transacetylase</fullName>
        <shortName evidence="8">HTA</shortName>
    </alternativeName>
</protein>
<evidence type="ECO:0000256" key="4">
    <source>
        <dbReference type="ARBA" id="ARBA00022679"/>
    </source>
</evidence>
<dbReference type="GO" id="GO:0004414">
    <property type="term" value="F:homoserine O-acetyltransferase activity"/>
    <property type="evidence" value="ECO:0007669"/>
    <property type="project" value="UniProtKB-EC"/>
</dbReference>
<comment type="similarity">
    <text evidence="8">Belongs to the MetA family.</text>
</comment>
<dbReference type="Gene3D" id="3.40.50.880">
    <property type="match status" value="1"/>
</dbReference>
<organism evidence="10 11">
    <name type="scientific">Ruminococcus bovis</name>
    <dbReference type="NCBI Taxonomy" id="2564099"/>
    <lineage>
        <taxon>Bacteria</taxon>
        <taxon>Bacillati</taxon>
        <taxon>Bacillota</taxon>
        <taxon>Clostridia</taxon>
        <taxon>Eubacteriales</taxon>
        <taxon>Oscillospiraceae</taxon>
        <taxon>Ruminococcus</taxon>
    </lineage>
</organism>
<reference evidence="10 11" key="1">
    <citation type="submission" date="2019-04" db="EMBL/GenBank/DDBJ databases">
        <authorList>
            <person name="Embree M."/>
            <person name="Gaffney J.R."/>
        </authorList>
    </citation>
    <scope>NUCLEOTIDE SEQUENCE [LARGE SCALE GENOMIC DNA]</scope>
    <source>
        <strain evidence="10 11">JE7A12</strain>
    </source>
</reference>
<accession>A0A4P8XVF9</accession>
<dbReference type="FunFam" id="3.40.50.880:FF:000004">
    <property type="entry name" value="Homoserine O-succinyltransferase"/>
    <property type="match status" value="1"/>
</dbReference>
<comment type="subcellular location">
    <subcellularLocation>
        <location evidence="1 8">Cytoplasm</location>
    </subcellularLocation>
</comment>
<evidence type="ECO:0000256" key="2">
    <source>
        <dbReference type="ARBA" id="ARBA00022490"/>
    </source>
</evidence>
<gene>
    <name evidence="10" type="primary">metA</name>
    <name evidence="8" type="synonym">metAA</name>
    <name evidence="10" type="ORF">E5Z56_06610</name>
</gene>
<comment type="caution">
    <text evidence="8">Lacks conserved residue(s) required for the propagation of feature annotation.</text>
</comment>
<keyword evidence="2 8" id="KW-0963">Cytoplasm</keyword>
<sequence>MPIKVANNLPAIKILEEENIFVMPEDRAITQDIRPLKIVILNIMPTKIATETQLIRLLSNTSLQVDVDLLHMKSHLAKNVSQHHLDTFYKTFDEIKDTRYDGMIITGAPVEHMEFEEVDYWEELTEIMDWAKKNVWSTFHICWGAQAGLYHYYGIHKRELDEKLSGIFRHRISAKYHPLLRGLDDVFMMPHSRYTESIPEEIYSNPNLDVLATSEKAGVAIVADKTCRKIFVFGHAEYDRMTLADEYKRDLKKGINPKIPFSYFPKDNVDGIPDKKWRSTAFLLFANWLNYFVYQQTPFDLNELNK</sequence>
<dbReference type="PANTHER" id="PTHR20919:SF0">
    <property type="entry name" value="HOMOSERINE O-SUCCINYLTRANSFERASE"/>
    <property type="match status" value="1"/>
</dbReference>
<comment type="function">
    <text evidence="8">Transfers an acetyl group from acetyl-CoA to L-homoserine, forming acetyl-L-homoserine.</text>
</comment>